<evidence type="ECO:0000313" key="3">
    <source>
        <dbReference type="WBParaSite" id="HCON_00069970-00001"/>
    </source>
</evidence>
<keyword evidence="2" id="KW-1185">Reference proteome</keyword>
<feature type="region of interest" description="Disordered" evidence="1">
    <location>
        <begin position="90"/>
        <end position="116"/>
    </location>
</feature>
<sequence length="116" mass="13034">MDMCRTTRMGQLRSAFAVMRSPRGSEDDTIVLVVIGHFVSGTLQCAREAVDFELEAFSAINRSTYKRITTETAEPGLICREIILITVESSTRTPSRSYPLNADPMGIKDRPRRRPI</sequence>
<accession>A0A7I5E8L1</accession>
<proteinExistence type="predicted"/>
<dbReference type="AlphaFoldDB" id="A0A7I5E8L1"/>
<name>A0A7I5E8L1_HAECO</name>
<dbReference type="WBParaSite" id="HCON_00069970-00001">
    <property type="protein sequence ID" value="HCON_00069970-00001"/>
    <property type="gene ID" value="HCON_00069970"/>
</dbReference>
<evidence type="ECO:0000256" key="1">
    <source>
        <dbReference type="SAM" id="MobiDB-lite"/>
    </source>
</evidence>
<reference evidence="3" key="1">
    <citation type="submission" date="2020-12" db="UniProtKB">
        <authorList>
            <consortium name="WormBaseParasite"/>
        </authorList>
    </citation>
    <scope>IDENTIFICATION</scope>
    <source>
        <strain evidence="3">MHco3</strain>
    </source>
</reference>
<dbReference type="Proteomes" id="UP000025227">
    <property type="component" value="Unplaced"/>
</dbReference>
<protein>
    <submittedName>
        <fullName evidence="3">Uncharacterized protein</fullName>
    </submittedName>
</protein>
<organism evidence="2 3">
    <name type="scientific">Haemonchus contortus</name>
    <name type="common">Barber pole worm</name>
    <dbReference type="NCBI Taxonomy" id="6289"/>
    <lineage>
        <taxon>Eukaryota</taxon>
        <taxon>Metazoa</taxon>
        <taxon>Ecdysozoa</taxon>
        <taxon>Nematoda</taxon>
        <taxon>Chromadorea</taxon>
        <taxon>Rhabditida</taxon>
        <taxon>Rhabditina</taxon>
        <taxon>Rhabditomorpha</taxon>
        <taxon>Strongyloidea</taxon>
        <taxon>Trichostrongylidae</taxon>
        <taxon>Haemonchus</taxon>
    </lineage>
</organism>
<dbReference type="OrthoDB" id="10569047at2759"/>
<evidence type="ECO:0000313" key="2">
    <source>
        <dbReference type="Proteomes" id="UP000025227"/>
    </source>
</evidence>